<dbReference type="Proteomes" id="UP000007875">
    <property type="component" value="Unassembled WGS sequence"/>
</dbReference>
<dbReference type="AlphaFoldDB" id="H2YMS3"/>
<dbReference type="GeneTree" id="ENSGT00660000097440"/>
<feature type="region of interest" description="Disordered" evidence="1">
    <location>
        <begin position="110"/>
        <end position="129"/>
    </location>
</feature>
<protein>
    <submittedName>
        <fullName evidence="2">Uncharacterized protein</fullName>
    </submittedName>
</protein>
<evidence type="ECO:0000313" key="3">
    <source>
        <dbReference type="Proteomes" id="UP000007875"/>
    </source>
</evidence>
<dbReference type="HOGENOM" id="CLU_1953631_0_0_1"/>
<reference evidence="2" key="2">
    <citation type="submission" date="2025-08" db="UniProtKB">
        <authorList>
            <consortium name="Ensembl"/>
        </authorList>
    </citation>
    <scope>IDENTIFICATION</scope>
</reference>
<evidence type="ECO:0000256" key="1">
    <source>
        <dbReference type="SAM" id="MobiDB-lite"/>
    </source>
</evidence>
<keyword evidence="3" id="KW-1185">Reference proteome</keyword>
<organism evidence="2 3">
    <name type="scientific">Ciona savignyi</name>
    <name type="common">Pacific transparent sea squirt</name>
    <dbReference type="NCBI Taxonomy" id="51511"/>
    <lineage>
        <taxon>Eukaryota</taxon>
        <taxon>Metazoa</taxon>
        <taxon>Chordata</taxon>
        <taxon>Tunicata</taxon>
        <taxon>Ascidiacea</taxon>
        <taxon>Phlebobranchia</taxon>
        <taxon>Cionidae</taxon>
        <taxon>Ciona</taxon>
    </lineage>
</organism>
<sequence length="129" mass="14498">MIKQSFEDEKMWLRFRELLLHSICSVLRKTSEDHRSNVHNGCSCHGPPDQLAPLVSEFEVFCSSLKQPKEDANPIHGPCGTRMKLALEAQYPTIMILLFKFSGDFLSLKSNPESENSSSILGTLTTTVK</sequence>
<proteinExistence type="predicted"/>
<accession>H2YMS3</accession>
<evidence type="ECO:0000313" key="2">
    <source>
        <dbReference type="Ensembl" id="ENSCSAVP00000006625.1"/>
    </source>
</evidence>
<reference evidence="2" key="3">
    <citation type="submission" date="2025-09" db="UniProtKB">
        <authorList>
            <consortium name="Ensembl"/>
        </authorList>
    </citation>
    <scope>IDENTIFICATION</scope>
</reference>
<dbReference type="Ensembl" id="ENSCSAVT00000006709.1">
    <property type="protein sequence ID" value="ENSCSAVP00000006625.1"/>
    <property type="gene ID" value="ENSCSAVG00000003972.1"/>
</dbReference>
<name>H2YMS3_CIOSA</name>
<reference evidence="3" key="1">
    <citation type="submission" date="2003-08" db="EMBL/GenBank/DDBJ databases">
        <authorList>
            <person name="Birren B."/>
            <person name="Nusbaum C."/>
            <person name="Abebe A."/>
            <person name="Abouelleil A."/>
            <person name="Adekoya E."/>
            <person name="Ait-zahra M."/>
            <person name="Allen N."/>
            <person name="Allen T."/>
            <person name="An P."/>
            <person name="Anderson M."/>
            <person name="Anderson S."/>
            <person name="Arachchi H."/>
            <person name="Armbruster J."/>
            <person name="Bachantsang P."/>
            <person name="Baldwin J."/>
            <person name="Barry A."/>
            <person name="Bayul T."/>
            <person name="Blitshsteyn B."/>
            <person name="Bloom T."/>
            <person name="Blye J."/>
            <person name="Boguslavskiy L."/>
            <person name="Borowsky M."/>
            <person name="Boukhgalter B."/>
            <person name="Brunache A."/>
            <person name="Butler J."/>
            <person name="Calixte N."/>
            <person name="Calvo S."/>
            <person name="Camarata J."/>
            <person name="Campo K."/>
            <person name="Chang J."/>
            <person name="Cheshatsang Y."/>
            <person name="Citroen M."/>
            <person name="Collymore A."/>
            <person name="Considine T."/>
            <person name="Cook A."/>
            <person name="Cooke P."/>
            <person name="Corum B."/>
            <person name="Cuomo C."/>
            <person name="David R."/>
            <person name="Dawoe T."/>
            <person name="Degray S."/>
            <person name="Dodge S."/>
            <person name="Dooley K."/>
            <person name="Dorje P."/>
            <person name="Dorjee K."/>
            <person name="Dorris L."/>
            <person name="Duffey N."/>
            <person name="Dupes A."/>
            <person name="Elkins T."/>
            <person name="Engels R."/>
            <person name="Erickson J."/>
            <person name="Farina A."/>
            <person name="Faro S."/>
            <person name="Ferreira P."/>
            <person name="Fischer H."/>
            <person name="Fitzgerald M."/>
            <person name="Foley K."/>
            <person name="Gage D."/>
            <person name="Galagan J."/>
            <person name="Gearin G."/>
            <person name="Gnerre S."/>
            <person name="Gnirke A."/>
            <person name="Goyette A."/>
            <person name="Graham J."/>
            <person name="Grandbois E."/>
            <person name="Gyaltsen K."/>
            <person name="Hafez N."/>
            <person name="Hagopian D."/>
            <person name="Hagos B."/>
            <person name="Hall J."/>
            <person name="Hatcher B."/>
            <person name="Heller A."/>
            <person name="Higgins H."/>
            <person name="Honan T."/>
            <person name="Horn A."/>
            <person name="Houde N."/>
            <person name="Hughes L."/>
            <person name="Hulme W."/>
            <person name="Husby E."/>
            <person name="Iliev I."/>
            <person name="Jaffe D."/>
            <person name="Jones C."/>
            <person name="Kamal M."/>
            <person name="Kamat A."/>
            <person name="Kamvysselis M."/>
            <person name="Karlsson E."/>
            <person name="Kells C."/>
            <person name="Kieu A."/>
            <person name="Kisner P."/>
            <person name="Kodira C."/>
            <person name="Kulbokas E."/>
            <person name="Labutti K."/>
            <person name="Lama D."/>
            <person name="Landers T."/>
            <person name="Leger J."/>
            <person name="Levine S."/>
            <person name="Lewis D."/>
            <person name="Lewis T."/>
            <person name="Lindblad-toh K."/>
            <person name="Liu X."/>
            <person name="Lokyitsang T."/>
            <person name="Lokyitsang Y."/>
            <person name="Lucien O."/>
            <person name="Lui A."/>
            <person name="Ma L.J."/>
            <person name="Mabbitt R."/>
            <person name="Macdonald J."/>
            <person name="Maclean C."/>
            <person name="Major J."/>
            <person name="Manning J."/>
            <person name="Marabella R."/>
            <person name="Maru K."/>
            <person name="Matthews C."/>
            <person name="Mauceli E."/>
            <person name="Mccarthy M."/>
            <person name="Mcdonough S."/>
            <person name="Mcghee T."/>
            <person name="Meldrim J."/>
            <person name="Meneus L."/>
            <person name="Mesirov J."/>
            <person name="Mihalev A."/>
            <person name="Mihova T."/>
            <person name="Mikkelsen T."/>
            <person name="Mlenga V."/>
            <person name="Moru K."/>
            <person name="Mozes J."/>
            <person name="Mulrain L."/>
            <person name="Munson G."/>
            <person name="Naylor J."/>
            <person name="Newes C."/>
            <person name="Nguyen C."/>
            <person name="Nguyen N."/>
            <person name="Nguyen T."/>
            <person name="Nicol R."/>
            <person name="Nielsen C."/>
            <person name="Nizzari M."/>
            <person name="Norbu C."/>
            <person name="Norbu N."/>
            <person name="O'donnell P."/>
            <person name="Okoawo O."/>
            <person name="O'leary S."/>
            <person name="Omotosho B."/>
            <person name="O'neill K."/>
            <person name="Osman S."/>
            <person name="Parker S."/>
            <person name="Perrin D."/>
            <person name="Phunkhang P."/>
            <person name="Piqani B."/>
            <person name="Purcell S."/>
            <person name="Rachupka T."/>
            <person name="Ramasamy U."/>
            <person name="Rameau R."/>
            <person name="Ray V."/>
            <person name="Raymond C."/>
            <person name="Retta R."/>
            <person name="Richardson S."/>
            <person name="Rise C."/>
            <person name="Rodriguez J."/>
            <person name="Rogers J."/>
            <person name="Rogov P."/>
            <person name="Rutman M."/>
            <person name="Schupbach R."/>
            <person name="Seaman C."/>
            <person name="Settipalli S."/>
            <person name="Sharpe T."/>
            <person name="Sheridan J."/>
            <person name="Sherpa N."/>
            <person name="Shi J."/>
            <person name="Smirnov S."/>
            <person name="Smith C."/>
            <person name="Sougnez C."/>
            <person name="Spencer B."/>
            <person name="Stalker J."/>
            <person name="Stange-thomann N."/>
            <person name="Stavropoulos S."/>
            <person name="Stetson K."/>
            <person name="Stone C."/>
            <person name="Stone S."/>
            <person name="Stubbs M."/>
            <person name="Talamas J."/>
            <person name="Tchuinga P."/>
            <person name="Tenzing P."/>
            <person name="Tesfaye S."/>
            <person name="Theodore J."/>
            <person name="Thoulutsang Y."/>
            <person name="Topham K."/>
            <person name="Towey S."/>
            <person name="Tsamla T."/>
            <person name="Tsomo N."/>
            <person name="Vallee D."/>
            <person name="Vassiliev H."/>
            <person name="Venkataraman V."/>
            <person name="Vinson J."/>
            <person name="Vo A."/>
            <person name="Wade C."/>
            <person name="Wang S."/>
            <person name="Wangchuk T."/>
            <person name="Wangdi T."/>
            <person name="Whittaker C."/>
            <person name="Wilkinson J."/>
            <person name="Wu Y."/>
            <person name="Wyman D."/>
            <person name="Yadav S."/>
            <person name="Yang S."/>
            <person name="Yang X."/>
            <person name="Yeager S."/>
            <person name="Yee E."/>
            <person name="Young G."/>
            <person name="Zainoun J."/>
            <person name="Zembeck L."/>
            <person name="Zimmer A."/>
            <person name="Zody M."/>
            <person name="Lander E."/>
        </authorList>
    </citation>
    <scope>NUCLEOTIDE SEQUENCE [LARGE SCALE GENOMIC DNA]</scope>
</reference>